<dbReference type="PATRIC" id="fig|997296.3.peg.521"/>
<comment type="caution">
    <text evidence="3">The sequence shown here is derived from an EMBL/GenBank/DDBJ whole genome shotgun (WGS) entry which is preliminary data.</text>
</comment>
<reference evidence="3 4" key="1">
    <citation type="journal article" date="2012" name="Appl. Environ. Microbiol.">
        <title>Genome Sequence of Thermotolerant Bacillus methanolicus: Features and Regulation Related to Methylotrophy and Production of L-Lysine and L-Glutamate from Methanol.</title>
        <authorList>
            <person name="Heggeset T.M."/>
            <person name="Krog A."/>
            <person name="Balzer S."/>
            <person name="Wentzel A."/>
            <person name="Ellingsen T.E."/>
            <person name="Brautaset T."/>
        </authorList>
    </citation>
    <scope>NUCLEOTIDE SEQUENCE [LARGE SCALE GENOMIC DNA]</scope>
    <source>
        <strain evidence="3 4">PB1</strain>
    </source>
</reference>
<dbReference type="STRING" id="997296.PB1_02335"/>
<feature type="chain" id="PRO_5003670339" description="Lipoprotein" evidence="2">
    <location>
        <begin position="24"/>
        <end position="55"/>
    </location>
</feature>
<dbReference type="eggNOG" id="ENOG5030D7V">
    <property type="taxonomic scope" value="Bacteria"/>
</dbReference>
<evidence type="ECO:0008006" key="5">
    <source>
        <dbReference type="Google" id="ProtNLM"/>
    </source>
</evidence>
<evidence type="ECO:0000256" key="1">
    <source>
        <dbReference type="SAM" id="MobiDB-lite"/>
    </source>
</evidence>
<evidence type="ECO:0000256" key="2">
    <source>
        <dbReference type="SAM" id="SignalP"/>
    </source>
</evidence>
<dbReference type="Proteomes" id="UP000010523">
    <property type="component" value="Unassembled WGS sequence"/>
</dbReference>
<feature type="signal peptide" evidence="2">
    <location>
        <begin position="1"/>
        <end position="23"/>
    </location>
</feature>
<sequence>MKNFKQWLLALMAVFMVAGFATGCTNDNEDQETDDTTTEENQDAGNTESTEESGQ</sequence>
<evidence type="ECO:0000313" key="4">
    <source>
        <dbReference type="Proteomes" id="UP000010523"/>
    </source>
</evidence>
<protein>
    <recommendedName>
        <fullName evidence="5">Lipoprotein</fullName>
    </recommendedName>
</protein>
<proteinExistence type="predicted"/>
<accession>I3E5G9</accession>
<keyword evidence="2" id="KW-0732">Signal</keyword>
<organism evidence="3 4">
    <name type="scientific">Bacillus methanolicus PB1</name>
    <dbReference type="NCBI Taxonomy" id="997296"/>
    <lineage>
        <taxon>Bacteria</taxon>
        <taxon>Bacillati</taxon>
        <taxon>Bacillota</taxon>
        <taxon>Bacilli</taxon>
        <taxon>Bacillales</taxon>
        <taxon>Bacillaceae</taxon>
        <taxon>Bacillus</taxon>
    </lineage>
</organism>
<gene>
    <name evidence="3" type="ORF">PB1_02335</name>
</gene>
<feature type="compositionally biased region" description="Acidic residues" evidence="1">
    <location>
        <begin position="27"/>
        <end position="42"/>
    </location>
</feature>
<dbReference type="PROSITE" id="PS51257">
    <property type="entry name" value="PROKAR_LIPOPROTEIN"/>
    <property type="match status" value="1"/>
</dbReference>
<dbReference type="RefSeq" id="WP_003350482.1">
    <property type="nucleotide sequence ID" value="NZ_AFEU01000001.1"/>
</dbReference>
<feature type="region of interest" description="Disordered" evidence="1">
    <location>
        <begin position="23"/>
        <end position="55"/>
    </location>
</feature>
<keyword evidence="4" id="KW-1185">Reference proteome</keyword>
<name>I3E5G9_BACMT</name>
<dbReference type="EMBL" id="AFEU01000001">
    <property type="protein sequence ID" value="EIJ81740.1"/>
    <property type="molecule type" value="Genomic_DNA"/>
</dbReference>
<dbReference type="AlphaFoldDB" id="I3E5G9"/>
<evidence type="ECO:0000313" key="3">
    <source>
        <dbReference type="EMBL" id="EIJ81740.1"/>
    </source>
</evidence>